<accession>A0ABQ1QSS8</accession>
<name>A0ABQ1QSS8_9RHOB</name>
<organism evidence="1 2">
    <name type="scientific">Sinisalibacter lacisalsi</name>
    <dbReference type="NCBI Taxonomy" id="1526570"/>
    <lineage>
        <taxon>Bacteria</taxon>
        <taxon>Pseudomonadati</taxon>
        <taxon>Pseudomonadota</taxon>
        <taxon>Alphaproteobacteria</taxon>
        <taxon>Rhodobacterales</taxon>
        <taxon>Roseobacteraceae</taxon>
        <taxon>Sinisalibacter</taxon>
    </lineage>
</organism>
<evidence type="ECO:0000313" key="1">
    <source>
        <dbReference type="EMBL" id="GGD40293.1"/>
    </source>
</evidence>
<gene>
    <name evidence="1" type="ORF">GCM10011358_25250</name>
</gene>
<keyword evidence="2" id="KW-1185">Reference proteome</keyword>
<reference evidence="2" key="1">
    <citation type="journal article" date="2019" name="Int. J. Syst. Evol. Microbiol.">
        <title>The Global Catalogue of Microorganisms (GCM) 10K type strain sequencing project: providing services to taxonomists for standard genome sequencing and annotation.</title>
        <authorList>
            <consortium name="The Broad Institute Genomics Platform"/>
            <consortium name="The Broad Institute Genome Sequencing Center for Infectious Disease"/>
            <person name="Wu L."/>
            <person name="Ma J."/>
        </authorList>
    </citation>
    <scope>NUCLEOTIDE SEQUENCE [LARGE SCALE GENOMIC DNA]</scope>
    <source>
        <strain evidence="2">CGMCC 1.12922</strain>
    </source>
</reference>
<proteinExistence type="predicted"/>
<sequence>MLNEGRRVMARAPIEVTEPEVTVSGPEQVRAGDDVPVQWTGAVHERDYVTIVPVGSPDNESGGYKRVQNASEAGLTAPDAPGLYEIRYVLNEGKRVLARHSLEVLAEDAQLSTGAQLDAPASAAAGATIEVSWDVDSSSADQRITLARGDQPIFTWIEAHKIEGPPPLRLTLPEEPGQYELRFLDVIGQEVLSRAPIEVK</sequence>
<comment type="caution">
    <text evidence="1">The sequence shown here is derived from an EMBL/GenBank/DDBJ whole genome shotgun (WGS) entry which is preliminary data.</text>
</comment>
<dbReference type="Proteomes" id="UP000617355">
    <property type="component" value="Unassembled WGS sequence"/>
</dbReference>
<protein>
    <submittedName>
        <fullName evidence="1">Uncharacterized protein</fullName>
    </submittedName>
</protein>
<dbReference type="EMBL" id="BMGI01000004">
    <property type="protein sequence ID" value="GGD40293.1"/>
    <property type="molecule type" value="Genomic_DNA"/>
</dbReference>
<evidence type="ECO:0000313" key="2">
    <source>
        <dbReference type="Proteomes" id="UP000617355"/>
    </source>
</evidence>